<organism evidence="5 6">
    <name type="scientific">Kribbella voronezhensis</name>
    <dbReference type="NCBI Taxonomy" id="2512212"/>
    <lineage>
        <taxon>Bacteria</taxon>
        <taxon>Bacillati</taxon>
        <taxon>Actinomycetota</taxon>
        <taxon>Actinomycetes</taxon>
        <taxon>Propionibacteriales</taxon>
        <taxon>Kribbellaceae</taxon>
        <taxon>Kribbella</taxon>
    </lineage>
</organism>
<dbReference type="CDD" id="cd00090">
    <property type="entry name" value="HTH_ARSR"/>
    <property type="match status" value="1"/>
</dbReference>
<accession>A0A4R7TE74</accession>
<dbReference type="SMART" id="SM00418">
    <property type="entry name" value="HTH_ARSR"/>
    <property type="match status" value="1"/>
</dbReference>
<dbReference type="GO" id="GO:0003677">
    <property type="term" value="F:DNA binding"/>
    <property type="evidence" value="ECO:0007669"/>
    <property type="project" value="UniProtKB-KW"/>
</dbReference>
<dbReference type="InterPro" id="IPR001845">
    <property type="entry name" value="HTH_ArsR_DNA-bd_dom"/>
</dbReference>
<evidence type="ECO:0000256" key="1">
    <source>
        <dbReference type="ARBA" id="ARBA00023015"/>
    </source>
</evidence>
<sequence>MLRIIFTERDLTRVRLAGTPDPLWEITNSLDRLQTRRGRWAYAHWYRSTQEALTDQSLQRMVTDLLLPLFPRAAYFPDFLTPPAALEGLDAGIDAVLATPSERVTRELKTLALVHHVPSWGKRLAAGEMRTELDTALRTYHHKVIEPHDESIQAAVAADRALRSRALMRGGVDQLLKSYWPLMRWQYPVLEVQYPYDRTLHLAGRGLLLSPSYFCWHYPVALADDELPPMLSYPLLNKADSDETEPPKPSTAALLGTTRAAVLQATSEGLTTGEIARRVGIGAPTASHHLTVLRDSGLIASRRHQATLLHVLTPLGAALLRQNPRPR</sequence>
<protein>
    <submittedName>
        <fullName evidence="5">Helix-turn-helix protein</fullName>
    </submittedName>
</protein>
<gene>
    <name evidence="5" type="ORF">EV138_3252</name>
</gene>
<dbReference type="InterPro" id="IPR036388">
    <property type="entry name" value="WH-like_DNA-bd_sf"/>
</dbReference>
<dbReference type="InterPro" id="IPR036390">
    <property type="entry name" value="WH_DNA-bd_sf"/>
</dbReference>
<feature type="domain" description="HTH arsR-type" evidence="4">
    <location>
        <begin position="253"/>
        <end position="320"/>
    </location>
</feature>
<comment type="caution">
    <text evidence="5">The sequence shown here is derived from an EMBL/GenBank/DDBJ whole genome shotgun (WGS) entry which is preliminary data.</text>
</comment>
<dbReference type="PANTHER" id="PTHR43132:SF8">
    <property type="entry name" value="HTH-TYPE TRANSCRIPTIONAL REGULATOR KMTR"/>
    <property type="match status" value="1"/>
</dbReference>
<evidence type="ECO:0000313" key="5">
    <source>
        <dbReference type="EMBL" id="TDU89677.1"/>
    </source>
</evidence>
<proteinExistence type="predicted"/>
<keyword evidence="1" id="KW-0805">Transcription regulation</keyword>
<evidence type="ECO:0000259" key="4">
    <source>
        <dbReference type="SMART" id="SM00418"/>
    </source>
</evidence>
<dbReference type="EMBL" id="SOCE01000001">
    <property type="protein sequence ID" value="TDU89677.1"/>
    <property type="molecule type" value="Genomic_DNA"/>
</dbReference>
<dbReference type="InterPro" id="IPR011991">
    <property type="entry name" value="ArsR-like_HTH"/>
</dbReference>
<keyword evidence="6" id="KW-1185">Reference proteome</keyword>
<dbReference type="RefSeq" id="WP_133979718.1">
    <property type="nucleotide sequence ID" value="NZ_SOCE01000001.1"/>
</dbReference>
<dbReference type="Proteomes" id="UP000295151">
    <property type="component" value="Unassembled WGS sequence"/>
</dbReference>
<evidence type="ECO:0000256" key="2">
    <source>
        <dbReference type="ARBA" id="ARBA00023125"/>
    </source>
</evidence>
<dbReference type="AlphaFoldDB" id="A0A4R7TE74"/>
<evidence type="ECO:0000256" key="3">
    <source>
        <dbReference type="ARBA" id="ARBA00023163"/>
    </source>
</evidence>
<evidence type="ECO:0000313" key="6">
    <source>
        <dbReference type="Proteomes" id="UP000295151"/>
    </source>
</evidence>
<dbReference type="GO" id="GO:0003700">
    <property type="term" value="F:DNA-binding transcription factor activity"/>
    <property type="evidence" value="ECO:0007669"/>
    <property type="project" value="InterPro"/>
</dbReference>
<dbReference type="OrthoDB" id="3808065at2"/>
<keyword evidence="3" id="KW-0804">Transcription</keyword>
<dbReference type="SUPFAM" id="SSF46785">
    <property type="entry name" value="Winged helix' DNA-binding domain"/>
    <property type="match status" value="1"/>
</dbReference>
<dbReference type="InterPro" id="IPR051011">
    <property type="entry name" value="Metal_resp_trans_reg"/>
</dbReference>
<dbReference type="PANTHER" id="PTHR43132">
    <property type="entry name" value="ARSENICAL RESISTANCE OPERON REPRESSOR ARSR-RELATED"/>
    <property type="match status" value="1"/>
</dbReference>
<dbReference type="Gene3D" id="1.10.10.10">
    <property type="entry name" value="Winged helix-like DNA-binding domain superfamily/Winged helix DNA-binding domain"/>
    <property type="match status" value="1"/>
</dbReference>
<name>A0A4R7TE74_9ACTN</name>
<reference evidence="5 6" key="1">
    <citation type="submission" date="2019-03" db="EMBL/GenBank/DDBJ databases">
        <title>Genomic Encyclopedia of Type Strains, Phase III (KMG-III): the genomes of soil and plant-associated and newly described type strains.</title>
        <authorList>
            <person name="Whitman W."/>
        </authorList>
    </citation>
    <scope>NUCLEOTIDE SEQUENCE [LARGE SCALE GENOMIC DNA]</scope>
    <source>
        <strain evidence="5 6">VKM Ac-2575</strain>
    </source>
</reference>
<keyword evidence="2" id="KW-0238">DNA-binding</keyword>
<dbReference type="Pfam" id="PF12840">
    <property type="entry name" value="HTH_20"/>
    <property type="match status" value="1"/>
</dbReference>